<dbReference type="InterPro" id="IPR044974">
    <property type="entry name" value="Disease_R_plants"/>
</dbReference>
<evidence type="ECO:0000256" key="4">
    <source>
        <dbReference type="SAM" id="MobiDB-lite"/>
    </source>
</evidence>
<feature type="domain" description="TIR" evidence="5">
    <location>
        <begin position="40"/>
        <end position="206"/>
    </location>
</feature>
<evidence type="ECO:0000259" key="5">
    <source>
        <dbReference type="PROSITE" id="PS50104"/>
    </source>
</evidence>
<feature type="compositionally biased region" description="Low complexity" evidence="4">
    <location>
        <begin position="20"/>
        <end position="37"/>
    </location>
</feature>
<dbReference type="InterPro" id="IPR042197">
    <property type="entry name" value="Apaf_helical"/>
</dbReference>
<dbReference type="GeneID" id="104731327"/>
<dbReference type="InterPro" id="IPR035897">
    <property type="entry name" value="Toll_tir_struct_dom_sf"/>
</dbReference>
<dbReference type="InterPro" id="IPR002182">
    <property type="entry name" value="NB-ARC"/>
</dbReference>
<dbReference type="Pfam" id="PF01582">
    <property type="entry name" value="TIR"/>
    <property type="match status" value="2"/>
</dbReference>
<dbReference type="Pfam" id="PF07725">
    <property type="entry name" value="LRR_3"/>
    <property type="match status" value="1"/>
</dbReference>
<dbReference type="PRINTS" id="PR00364">
    <property type="entry name" value="DISEASERSIST"/>
</dbReference>
<dbReference type="InterPro" id="IPR001611">
    <property type="entry name" value="Leu-rich_rpt"/>
</dbReference>
<dbReference type="Pfam" id="PF00931">
    <property type="entry name" value="NB-ARC"/>
    <property type="match status" value="1"/>
</dbReference>
<sequence length="1528" mass="172904">MDSSPFIIGAAAAKDKEIDSSSSSSLSPSSVPPSSSSQKWIHDVFLSFCGEDVRREFVSHILKEFQRQEITPPFIGSESKGGVFNGHELIIRAIRGSKIMIIVVSKDYASSKWHLDEMVEIMKCREESDQTVMVIFYKVDPSDLNKLTGDFGEVFLKTCVGESKEDTEKWRKALAKVAKIAGYCSRNCDNEAAMIEKFATNVKKELINYAPSSDFDVLETTKPFLDLESDDVNMIGIWGPSGIGKITKPCNDITEQQLHKEILPRSIINPEDVKIHHLGVGQDWLKDKKRVFIVLAGAYQPAELDAMANEAGLDGPESQIIITTQNKKLLNYHGISHMCEVGQSPDDEAFQKYFMNDPGQKSSSSSSVPLSSLPHNWTHNIFASFRGKDVREDFLSHIHKEFRRKGIKLFIDNEIKRGKSIGPELIGAIRKSTISIIFLSRNYASSKWCLNELVEIMKWREELYRPVIPIFYKIVPSDVKNLTGDFGKAFIKTCAGTSKEDIERWRQALAKVATIADCYDSSHWENDAAMIEQLASRVSDMMNLVPSRNFDNLVGMNAHIENLKRFLRPDDSRNVRIIGIWGPSGIGKSTIAKVLFGEYSQEFQLSAFMANVKTRYPIRSHDNIGHKLKLKMKLQVDFLSQIRNQQDIQIRHLGNVEERLRYKKVFVVIDDVDCLEQLDAITGLFSCYGPGSMIIATAQDLHLFKAKGIDQVYKVDFSTFFEAVQIFCIYAFGQRVTFDGFENIAMEITKLTGNLPLGLKVLGSFLRGMSLQEWKTHLPTLKINLNGDIENVLKFTYDVLSDKDKKIFLHIACFFNYEPIEKVEEHLASKFSDVRRNLKVLSEKSLISISSGYVKMHDLLEKLGRDIVRKQCCQDPGKRMFLVDSKDTCKVLSSDTIDNGTVLGINSKYSENMDELIRSGRAFGNMHNLHFLRLHGNDIHPRPYLPQSLTLIYREIFLPRGVRLLHWECFPMTCMPYPFTMESLIELNMSYSQLKKLWKGYYVIKNLKWMDLKCSKNLEELPDLSTAINLQELNLEDCSSLVELPSSLGSATNLKILNLSGCSNLEALPSSIGNAANIRELFLRSCSRLVKLPSSIGNITCLKDLNLSGCSSLVKLPTSIGNIIGLKNLILSECSRLVELPSTIGNITGLKNLVLSECSSLVELPSSIGKIKFLKNLNISYCSILKVLPSSIGNINLEKLYLNGCSVLEALPININMESLDVLDLAGCSMLKKFPEISTSIRVLILNGTAIEEVPSSIRSWSRLDDWHMSYSENLKKFPHAFDFITELHLSDTRIQEIAPWVKRISRLRVLVIKGCTKLVSLPELPDSLSFLNAENCESLERLHCSFHTIKFIGLNFVNCFKLNQEARDLIIKTSACRFSLFPGEKVPTYFTYLATGDSLSMKWNGIDKQHPRSLNFKAYVLLVNKGDTKVGGKMVGVSYCLKEKINGDNVNRRSRRYHHGSPLLKEHLYTFHVEEKVSSNEFSFEFEVYDKEWEIGECGLNLVPMISIERKEFVAELAAERKRRRRS</sequence>
<dbReference type="PANTHER" id="PTHR11017">
    <property type="entry name" value="LEUCINE-RICH REPEAT-CONTAINING PROTEIN"/>
    <property type="match status" value="1"/>
</dbReference>
<evidence type="ECO:0000313" key="7">
    <source>
        <dbReference type="RefSeq" id="XP_010448962.1"/>
    </source>
</evidence>
<dbReference type="SMART" id="SM00255">
    <property type="entry name" value="TIR"/>
    <property type="match status" value="2"/>
</dbReference>
<evidence type="ECO:0000256" key="2">
    <source>
        <dbReference type="ARBA" id="ARBA00022737"/>
    </source>
</evidence>
<keyword evidence="2" id="KW-0677">Repeat</keyword>
<dbReference type="RefSeq" id="XP_010448962.1">
    <property type="nucleotide sequence ID" value="XM_010450660.2"/>
</dbReference>
<dbReference type="InterPro" id="IPR027417">
    <property type="entry name" value="P-loop_NTPase"/>
</dbReference>
<organism evidence="6 7">
    <name type="scientific">Camelina sativa</name>
    <name type="common">False flax</name>
    <name type="synonym">Myagrum sativum</name>
    <dbReference type="NCBI Taxonomy" id="90675"/>
    <lineage>
        <taxon>Eukaryota</taxon>
        <taxon>Viridiplantae</taxon>
        <taxon>Streptophyta</taxon>
        <taxon>Embryophyta</taxon>
        <taxon>Tracheophyta</taxon>
        <taxon>Spermatophyta</taxon>
        <taxon>Magnoliopsida</taxon>
        <taxon>eudicotyledons</taxon>
        <taxon>Gunneridae</taxon>
        <taxon>Pentapetalae</taxon>
        <taxon>rosids</taxon>
        <taxon>malvids</taxon>
        <taxon>Brassicales</taxon>
        <taxon>Brassicaceae</taxon>
        <taxon>Camelineae</taxon>
        <taxon>Camelina</taxon>
    </lineage>
</organism>
<keyword evidence="3" id="KW-0520">NAD</keyword>
<name>A0ABM0V0G3_CAMSA</name>
<dbReference type="Gene3D" id="3.40.50.10140">
    <property type="entry name" value="Toll/interleukin-1 receptor homology (TIR) domain"/>
    <property type="match status" value="2"/>
</dbReference>
<dbReference type="Proteomes" id="UP000694864">
    <property type="component" value="Chromosome 12"/>
</dbReference>
<dbReference type="SMART" id="SM00382">
    <property type="entry name" value="AAA"/>
    <property type="match status" value="1"/>
</dbReference>
<dbReference type="InterPro" id="IPR011713">
    <property type="entry name" value="Leu-rich_rpt_3"/>
</dbReference>
<feature type="domain" description="TIR" evidence="5">
    <location>
        <begin position="377"/>
        <end position="542"/>
    </location>
</feature>
<evidence type="ECO:0000313" key="6">
    <source>
        <dbReference type="Proteomes" id="UP000694864"/>
    </source>
</evidence>
<dbReference type="Gene3D" id="3.80.10.10">
    <property type="entry name" value="Ribonuclease Inhibitor"/>
    <property type="match status" value="3"/>
</dbReference>
<dbReference type="SUPFAM" id="SSF52540">
    <property type="entry name" value="P-loop containing nucleoside triphosphate hydrolases"/>
    <property type="match status" value="2"/>
</dbReference>
<dbReference type="SUPFAM" id="SSF52200">
    <property type="entry name" value="Toll/Interleukin receptor TIR domain"/>
    <property type="match status" value="2"/>
</dbReference>
<dbReference type="SUPFAM" id="SSF52058">
    <property type="entry name" value="L domain-like"/>
    <property type="match status" value="2"/>
</dbReference>
<dbReference type="Gene3D" id="3.40.50.300">
    <property type="entry name" value="P-loop containing nucleotide triphosphate hydrolases"/>
    <property type="match status" value="1"/>
</dbReference>
<dbReference type="InterPro" id="IPR032675">
    <property type="entry name" value="LRR_dom_sf"/>
</dbReference>
<dbReference type="PROSITE" id="PS50104">
    <property type="entry name" value="TIR"/>
    <property type="match status" value="2"/>
</dbReference>
<proteinExistence type="predicted"/>
<dbReference type="Pfam" id="PF23282">
    <property type="entry name" value="WHD_ROQ1"/>
    <property type="match status" value="1"/>
</dbReference>
<keyword evidence="6" id="KW-1185">Reference proteome</keyword>
<dbReference type="InterPro" id="IPR000157">
    <property type="entry name" value="TIR_dom"/>
</dbReference>
<accession>A0ABM0V0G3</accession>
<reference evidence="7" key="2">
    <citation type="submission" date="2025-08" db="UniProtKB">
        <authorList>
            <consortium name="RefSeq"/>
        </authorList>
    </citation>
    <scope>IDENTIFICATION</scope>
    <source>
        <tissue evidence="7">Leaf</tissue>
    </source>
</reference>
<evidence type="ECO:0000256" key="3">
    <source>
        <dbReference type="ARBA" id="ARBA00023027"/>
    </source>
</evidence>
<gene>
    <name evidence="7" type="primary">LOC104731327</name>
</gene>
<feature type="region of interest" description="Disordered" evidence="4">
    <location>
        <begin position="14"/>
        <end position="37"/>
    </location>
</feature>
<keyword evidence="1" id="KW-0433">Leucine-rich repeat</keyword>
<evidence type="ECO:0000256" key="1">
    <source>
        <dbReference type="ARBA" id="ARBA00022614"/>
    </source>
</evidence>
<dbReference type="InterPro" id="IPR003593">
    <property type="entry name" value="AAA+_ATPase"/>
</dbReference>
<reference evidence="6" key="1">
    <citation type="journal article" date="2014" name="Nat. Commun.">
        <title>The emerging biofuel crop Camelina sativa retains a highly undifferentiated hexaploid genome structure.</title>
        <authorList>
            <person name="Kagale S."/>
            <person name="Koh C."/>
            <person name="Nixon J."/>
            <person name="Bollina V."/>
            <person name="Clarke W.E."/>
            <person name="Tuteja R."/>
            <person name="Spillane C."/>
            <person name="Robinson S.J."/>
            <person name="Links M.G."/>
            <person name="Clarke C."/>
            <person name="Higgins E.E."/>
            <person name="Huebert T."/>
            <person name="Sharpe A.G."/>
            <person name="Parkin I.A."/>
        </authorList>
    </citation>
    <scope>NUCLEOTIDE SEQUENCE [LARGE SCALE GENOMIC DNA]</scope>
    <source>
        <strain evidence="6">cv. DH55</strain>
    </source>
</reference>
<dbReference type="InterPro" id="IPR058192">
    <property type="entry name" value="WHD_ROQ1-like"/>
</dbReference>
<dbReference type="Pfam" id="PF00560">
    <property type="entry name" value="LRR_1"/>
    <property type="match status" value="2"/>
</dbReference>
<dbReference type="Gene3D" id="1.10.8.430">
    <property type="entry name" value="Helical domain of apoptotic protease-activating factors"/>
    <property type="match status" value="1"/>
</dbReference>
<protein>
    <submittedName>
        <fullName evidence="7">Disease resistance protein TAO1-like isoform X1</fullName>
    </submittedName>
</protein>
<dbReference type="PANTHER" id="PTHR11017:SF333">
    <property type="entry name" value="ADP-RIBOSYL CYCLASE_CYCLIC ADP-RIBOSE HYDROLASE-RELATED"/>
    <property type="match status" value="1"/>
</dbReference>